<name>A0A4Z1KFI4_9HELO</name>
<protein>
    <submittedName>
        <fullName evidence="2">Uncharacterized protein</fullName>
    </submittedName>
</protein>
<comment type="caution">
    <text evidence="2">The sequence shown here is derived from an EMBL/GenBank/DDBJ whole genome shotgun (WGS) entry which is preliminary data.</text>
</comment>
<organism evidence="2 3">
    <name type="scientific">Botrytis porri</name>
    <dbReference type="NCBI Taxonomy" id="87229"/>
    <lineage>
        <taxon>Eukaryota</taxon>
        <taxon>Fungi</taxon>
        <taxon>Dikarya</taxon>
        <taxon>Ascomycota</taxon>
        <taxon>Pezizomycotina</taxon>
        <taxon>Leotiomycetes</taxon>
        <taxon>Helotiales</taxon>
        <taxon>Sclerotiniaceae</taxon>
        <taxon>Botrytis</taxon>
    </lineage>
</organism>
<keyword evidence="3" id="KW-1185">Reference proteome</keyword>
<feature type="compositionally biased region" description="Low complexity" evidence="1">
    <location>
        <begin position="11"/>
        <end position="27"/>
    </location>
</feature>
<accession>A0A4Z1KFI4</accession>
<evidence type="ECO:0000313" key="3">
    <source>
        <dbReference type="Proteomes" id="UP000297280"/>
    </source>
</evidence>
<dbReference type="Proteomes" id="UP000297280">
    <property type="component" value="Unassembled WGS sequence"/>
</dbReference>
<dbReference type="EMBL" id="PQXO01000729">
    <property type="protein sequence ID" value="TGO82942.1"/>
    <property type="molecule type" value="Genomic_DNA"/>
</dbReference>
<dbReference type="AlphaFoldDB" id="A0A4Z1KFI4"/>
<feature type="compositionally biased region" description="Pro residues" evidence="1">
    <location>
        <begin position="1"/>
        <end position="10"/>
    </location>
</feature>
<reference evidence="2 3" key="1">
    <citation type="submission" date="2017-12" db="EMBL/GenBank/DDBJ databases">
        <title>Comparative genomics of Botrytis spp.</title>
        <authorList>
            <person name="Valero-Jimenez C.A."/>
            <person name="Tapia P."/>
            <person name="Veloso J."/>
            <person name="Silva-Moreno E."/>
            <person name="Staats M."/>
            <person name="Valdes J.H."/>
            <person name="Van Kan J.A.L."/>
        </authorList>
    </citation>
    <scope>NUCLEOTIDE SEQUENCE [LARGE SCALE GENOMIC DNA]</scope>
    <source>
        <strain evidence="2 3">MUCL3349</strain>
    </source>
</reference>
<evidence type="ECO:0000313" key="2">
    <source>
        <dbReference type="EMBL" id="TGO82942.1"/>
    </source>
</evidence>
<proteinExistence type="predicted"/>
<evidence type="ECO:0000256" key="1">
    <source>
        <dbReference type="SAM" id="MobiDB-lite"/>
    </source>
</evidence>
<sequence>MHTNPPPPPYTHSSSPSSPSSSPPITQTVATSAELTELLLLRTQMREFINPILDHTPQLSQQTEQIALLEMKNQQLQTQMQMLWTEFDRRREEGHATGNGNIRGVCEVVEGYFGDCGDEDGFFAALAFVEDCGG</sequence>
<gene>
    <name evidence="2" type="ORF">BPOR_0730g00090</name>
</gene>
<feature type="region of interest" description="Disordered" evidence="1">
    <location>
        <begin position="1"/>
        <end position="27"/>
    </location>
</feature>